<keyword evidence="7" id="KW-1185">Reference proteome</keyword>
<feature type="transmembrane region" description="Helical" evidence="4">
    <location>
        <begin position="181"/>
        <end position="198"/>
    </location>
</feature>
<organism evidence="6 7">
    <name type="scientific">Vreelandella hamiltonii</name>
    <dbReference type="NCBI Taxonomy" id="502829"/>
    <lineage>
        <taxon>Bacteria</taxon>
        <taxon>Pseudomonadati</taxon>
        <taxon>Pseudomonadota</taxon>
        <taxon>Gammaproteobacteria</taxon>
        <taxon>Oceanospirillales</taxon>
        <taxon>Halomonadaceae</taxon>
        <taxon>Vreelandella</taxon>
    </lineage>
</organism>
<evidence type="ECO:0000313" key="7">
    <source>
        <dbReference type="Proteomes" id="UP000623776"/>
    </source>
</evidence>
<dbReference type="Gene3D" id="3.30.70.270">
    <property type="match status" value="1"/>
</dbReference>
<comment type="caution">
    <text evidence="6">The sequence shown here is derived from an EMBL/GenBank/DDBJ whole genome shotgun (WGS) entry which is preliminary data.</text>
</comment>
<feature type="transmembrane region" description="Helical" evidence="4">
    <location>
        <begin position="102"/>
        <end position="120"/>
    </location>
</feature>
<evidence type="ECO:0000259" key="5">
    <source>
        <dbReference type="PROSITE" id="PS50887"/>
    </source>
</evidence>
<evidence type="ECO:0000256" key="3">
    <source>
        <dbReference type="ARBA" id="ARBA00034247"/>
    </source>
</evidence>
<dbReference type="GO" id="GO:0052621">
    <property type="term" value="F:diguanylate cyclase activity"/>
    <property type="evidence" value="ECO:0007669"/>
    <property type="project" value="UniProtKB-EC"/>
</dbReference>
<sequence>MKSDRLLNAIEYELRPRCRLRFRQELEALFEQETHQTRQRHLVIMGLITALLYVLFLINDYSFRPEAFLASVMIRGVILLPMALAIFWWVYRGVPPWLRETLMAGLVVIAMIGSSTIFYISSSPHSYLDVFSFGLILVAGNIVFSLRFPYALMSTVISIGVMSVFVFYYEPMPIEAKRLAMFAILVKAVFTLMANYRLEYSERTSFLLLMREKIQAGHMQSANHQLTRLSVTDPLTDIANRRQFDTIFPAHWQVARLEQSHLAIMVIDIDHFKAYNDYYGHLQGDLCLRQVAAALQANSRSDDLVVRYGGEEFVILMPRTEPHTAHQTAERIRESVEALAIAHGGCGTSSVVTVSIGVAAMQPTLGQEDAILFTTADQALYDAKRQGRNRVCMTPLAES</sequence>
<dbReference type="InterPro" id="IPR029787">
    <property type="entry name" value="Nucleotide_cyclase"/>
</dbReference>
<dbReference type="SUPFAM" id="SSF55073">
    <property type="entry name" value="Nucleotide cyclase"/>
    <property type="match status" value="1"/>
</dbReference>
<gene>
    <name evidence="6" type="ORF">GCM10007157_17820</name>
</gene>
<dbReference type="GO" id="GO:0005886">
    <property type="term" value="C:plasma membrane"/>
    <property type="evidence" value="ECO:0007669"/>
    <property type="project" value="TreeGrafter"/>
</dbReference>
<keyword evidence="4" id="KW-0812">Transmembrane</keyword>
<dbReference type="Proteomes" id="UP000623776">
    <property type="component" value="Unassembled WGS sequence"/>
</dbReference>
<name>A0A8H9LSY3_9GAMM</name>
<dbReference type="Pfam" id="PF00990">
    <property type="entry name" value="GGDEF"/>
    <property type="match status" value="1"/>
</dbReference>
<dbReference type="EC" id="2.7.7.65" evidence="2"/>
<dbReference type="FunFam" id="3.30.70.270:FF:000001">
    <property type="entry name" value="Diguanylate cyclase domain protein"/>
    <property type="match status" value="1"/>
</dbReference>
<dbReference type="AlphaFoldDB" id="A0A8H9LSY3"/>
<protein>
    <recommendedName>
        <fullName evidence="2">diguanylate cyclase</fullName>
        <ecNumber evidence="2">2.7.7.65</ecNumber>
    </recommendedName>
</protein>
<feature type="transmembrane region" description="Helical" evidence="4">
    <location>
        <begin position="151"/>
        <end position="169"/>
    </location>
</feature>
<keyword evidence="4" id="KW-1133">Transmembrane helix</keyword>
<feature type="domain" description="GGDEF" evidence="5">
    <location>
        <begin position="260"/>
        <end position="396"/>
    </location>
</feature>
<dbReference type="InterPro" id="IPR043128">
    <property type="entry name" value="Rev_trsase/Diguanyl_cyclase"/>
</dbReference>
<dbReference type="InterPro" id="IPR000160">
    <property type="entry name" value="GGDEF_dom"/>
</dbReference>
<evidence type="ECO:0000256" key="4">
    <source>
        <dbReference type="SAM" id="Phobius"/>
    </source>
</evidence>
<dbReference type="InterPro" id="IPR050469">
    <property type="entry name" value="Diguanylate_Cyclase"/>
</dbReference>
<proteinExistence type="predicted"/>
<keyword evidence="4" id="KW-0472">Membrane</keyword>
<dbReference type="EMBL" id="BMXN01000008">
    <property type="protein sequence ID" value="GGW26112.1"/>
    <property type="molecule type" value="Genomic_DNA"/>
</dbReference>
<dbReference type="PANTHER" id="PTHR45138">
    <property type="entry name" value="REGULATORY COMPONENTS OF SENSORY TRANSDUCTION SYSTEM"/>
    <property type="match status" value="1"/>
</dbReference>
<comment type="catalytic activity">
    <reaction evidence="3">
        <text>2 GTP = 3',3'-c-di-GMP + 2 diphosphate</text>
        <dbReference type="Rhea" id="RHEA:24898"/>
        <dbReference type="ChEBI" id="CHEBI:33019"/>
        <dbReference type="ChEBI" id="CHEBI:37565"/>
        <dbReference type="ChEBI" id="CHEBI:58805"/>
        <dbReference type="EC" id="2.7.7.65"/>
    </reaction>
</comment>
<dbReference type="NCBIfam" id="TIGR00254">
    <property type="entry name" value="GGDEF"/>
    <property type="match status" value="1"/>
</dbReference>
<dbReference type="PROSITE" id="PS50887">
    <property type="entry name" value="GGDEF"/>
    <property type="match status" value="1"/>
</dbReference>
<reference evidence="7" key="1">
    <citation type="journal article" date="2019" name="Int. J. Syst. Evol. Microbiol.">
        <title>The Global Catalogue of Microorganisms (GCM) 10K type strain sequencing project: providing services to taxonomists for standard genome sequencing and annotation.</title>
        <authorList>
            <consortium name="The Broad Institute Genomics Platform"/>
            <consortium name="The Broad Institute Genome Sequencing Center for Infectious Disease"/>
            <person name="Wu L."/>
            <person name="Ma J."/>
        </authorList>
    </citation>
    <scope>NUCLEOTIDE SEQUENCE [LARGE SCALE GENOMIC DNA]</scope>
    <source>
        <strain evidence="7">KCTC 22154</strain>
    </source>
</reference>
<dbReference type="PANTHER" id="PTHR45138:SF9">
    <property type="entry name" value="DIGUANYLATE CYCLASE DGCM-RELATED"/>
    <property type="match status" value="1"/>
</dbReference>
<dbReference type="GO" id="GO:1902201">
    <property type="term" value="P:negative regulation of bacterial-type flagellum-dependent cell motility"/>
    <property type="evidence" value="ECO:0007669"/>
    <property type="project" value="TreeGrafter"/>
</dbReference>
<feature type="transmembrane region" description="Helical" evidence="4">
    <location>
        <begin position="67"/>
        <end position="90"/>
    </location>
</feature>
<dbReference type="RefSeq" id="WP_189463472.1">
    <property type="nucleotide sequence ID" value="NZ_BMXN01000008.1"/>
</dbReference>
<evidence type="ECO:0000256" key="2">
    <source>
        <dbReference type="ARBA" id="ARBA00012528"/>
    </source>
</evidence>
<dbReference type="SMART" id="SM00267">
    <property type="entry name" value="GGDEF"/>
    <property type="match status" value="1"/>
</dbReference>
<evidence type="ECO:0000256" key="1">
    <source>
        <dbReference type="ARBA" id="ARBA00001946"/>
    </source>
</evidence>
<feature type="transmembrane region" description="Helical" evidence="4">
    <location>
        <begin position="42"/>
        <end position="61"/>
    </location>
</feature>
<dbReference type="GO" id="GO:0043709">
    <property type="term" value="P:cell adhesion involved in single-species biofilm formation"/>
    <property type="evidence" value="ECO:0007669"/>
    <property type="project" value="TreeGrafter"/>
</dbReference>
<evidence type="ECO:0000313" key="6">
    <source>
        <dbReference type="EMBL" id="GGW26112.1"/>
    </source>
</evidence>
<dbReference type="CDD" id="cd01949">
    <property type="entry name" value="GGDEF"/>
    <property type="match status" value="1"/>
</dbReference>
<feature type="transmembrane region" description="Helical" evidence="4">
    <location>
        <begin position="126"/>
        <end position="144"/>
    </location>
</feature>
<accession>A0A8H9LSY3</accession>
<comment type="cofactor">
    <cofactor evidence="1">
        <name>Mg(2+)</name>
        <dbReference type="ChEBI" id="CHEBI:18420"/>
    </cofactor>
</comment>